<dbReference type="PROSITE" id="PS00065">
    <property type="entry name" value="D_2_HYDROXYACID_DH_1"/>
    <property type="match status" value="1"/>
</dbReference>
<proteinExistence type="inferred from homology"/>
<dbReference type="InterPro" id="IPR006140">
    <property type="entry name" value="D-isomer_DH_NAD-bd"/>
</dbReference>
<organism evidence="5">
    <name type="scientific">bioreactor metagenome</name>
    <dbReference type="NCBI Taxonomy" id="1076179"/>
    <lineage>
        <taxon>unclassified sequences</taxon>
        <taxon>metagenomes</taxon>
        <taxon>ecological metagenomes</taxon>
    </lineage>
</organism>
<dbReference type="SUPFAM" id="SSF52283">
    <property type="entry name" value="Formate/glycerate dehydrogenase catalytic domain-like"/>
    <property type="match status" value="1"/>
</dbReference>
<dbReference type="EC" id="1.1.1.-" evidence="5"/>
<evidence type="ECO:0000313" key="5">
    <source>
        <dbReference type="EMBL" id="MPL92338.1"/>
    </source>
</evidence>
<dbReference type="GO" id="GO:0008720">
    <property type="term" value="F:D-lactate dehydrogenase (NAD+) activity"/>
    <property type="evidence" value="ECO:0007669"/>
    <property type="project" value="TreeGrafter"/>
</dbReference>
<evidence type="ECO:0000256" key="2">
    <source>
        <dbReference type="ARBA" id="ARBA00023027"/>
    </source>
</evidence>
<evidence type="ECO:0000259" key="3">
    <source>
        <dbReference type="Pfam" id="PF00389"/>
    </source>
</evidence>
<dbReference type="InterPro" id="IPR006139">
    <property type="entry name" value="D-isomer_2_OHA_DH_cat_dom"/>
</dbReference>
<dbReference type="EMBL" id="VSSQ01000355">
    <property type="protein sequence ID" value="MPL92338.1"/>
    <property type="molecule type" value="Genomic_DNA"/>
</dbReference>
<dbReference type="AlphaFoldDB" id="A0A644VLW5"/>
<dbReference type="InterPro" id="IPR036291">
    <property type="entry name" value="NAD(P)-bd_dom_sf"/>
</dbReference>
<dbReference type="Pfam" id="PF00389">
    <property type="entry name" value="2-Hacid_dh"/>
    <property type="match status" value="1"/>
</dbReference>
<evidence type="ECO:0000259" key="4">
    <source>
        <dbReference type="Pfam" id="PF02826"/>
    </source>
</evidence>
<dbReference type="Gene3D" id="3.40.50.720">
    <property type="entry name" value="NAD(P)-binding Rossmann-like Domain"/>
    <property type="match status" value="2"/>
</dbReference>
<dbReference type="InterPro" id="IPR058205">
    <property type="entry name" value="D-LDH-like"/>
</dbReference>
<keyword evidence="5" id="KW-0560">Oxidoreductase</keyword>
<dbReference type="PANTHER" id="PTHR43026:SF1">
    <property type="entry name" value="2-HYDROXYACID DEHYDROGENASE HOMOLOG 1-RELATED"/>
    <property type="match status" value="1"/>
</dbReference>
<dbReference type="SUPFAM" id="SSF51735">
    <property type="entry name" value="NAD(P)-binding Rossmann-fold domains"/>
    <property type="match status" value="1"/>
</dbReference>
<accession>A0A644VLW5</accession>
<comment type="caution">
    <text evidence="5">The sequence shown here is derived from an EMBL/GenBank/DDBJ whole genome shotgun (WGS) entry which is preliminary data.</text>
</comment>
<comment type="similarity">
    <text evidence="1">Belongs to the D-isomer specific 2-hydroxyacid dehydrogenase family.</text>
</comment>
<dbReference type="Pfam" id="PF02826">
    <property type="entry name" value="2-Hacid_dh_C"/>
    <property type="match status" value="1"/>
</dbReference>
<dbReference type="InterPro" id="IPR029752">
    <property type="entry name" value="D-isomer_DH_CS1"/>
</dbReference>
<keyword evidence="2" id="KW-0520">NAD</keyword>
<sequence>MNIGIFTTAGGGGGIFQEYINKYSENLALIELNCPPTIENLKKLKQNNCTGMIYISDHQEDDIFFQTLAEQGIKYICCCSAGYEFLNLTAMKKYGIKGANVPEYSPNAISEHTVMLLLALLRKLRTQILRIEGNNFARNGLQGKEVRNMTIGIVGAGRIGYTTLQCLSGFNPKKMYVYDHHEKAKVKEYAEYVPLDILYKRSDIIIYHCSYKEENYHMVNEETIAEMKDKVILINVARGPLFDMKAVLEGIKTGKVGALGIDVIEGEGALRNKKHDGKCHLPILEEILKYENTIFTSHTAYYTDEAIRNISAITVENLYFYATTGNCPNEVVK</sequence>
<evidence type="ECO:0000256" key="1">
    <source>
        <dbReference type="ARBA" id="ARBA00005854"/>
    </source>
</evidence>
<reference evidence="5" key="1">
    <citation type="submission" date="2019-08" db="EMBL/GenBank/DDBJ databases">
        <authorList>
            <person name="Kucharzyk K."/>
            <person name="Murdoch R.W."/>
            <person name="Higgins S."/>
            <person name="Loffler F."/>
        </authorList>
    </citation>
    <scope>NUCLEOTIDE SEQUENCE</scope>
</reference>
<name>A0A644VLW5_9ZZZZ</name>
<feature type="domain" description="D-isomer specific 2-hydroxyacid dehydrogenase catalytic" evidence="3">
    <location>
        <begin position="35"/>
        <end position="331"/>
    </location>
</feature>
<gene>
    <name evidence="5" type="primary">fldH_1</name>
    <name evidence="5" type="ORF">SDC9_38436</name>
</gene>
<feature type="domain" description="D-isomer specific 2-hydroxyacid dehydrogenase NAD-binding" evidence="4">
    <location>
        <begin position="114"/>
        <end position="300"/>
    </location>
</feature>
<dbReference type="GO" id="GO:0051287">
    <property type="term" value="F:NAD binding"/>
    <property type="evidence" value="ECO:0007669"/>
    <property type="project" value="InterPro"/>
</dbReference>
<dbReference type="PANTHER" id="PTHR43026">
    <property type="entry name" value="2-HYDROXYACID DEHYDROGENASE HOMOLOG 1-RELATED"/>
    <property type="match status" value="1"/>
</dbReference>
<protein>
    <submittedName>
        <fullName evidence="5">Phenyllactate dehydrogenase</fullName>
        <ecNumber evidence="5">1.1.1.-</ecNumber>
    </submittedName>
</protein>